<dbReference type="InterPro" id="IPR023214">
    <property type="entry name" value="HAD_sf"/>
</dbReference>
<dbReference type="SFLD" id="SFLDS00003">
    <property type="entry name" value="Haloacid_Dehalogenase"/>
    <property type="match status" value="1"/>
</dbReference>
<name>A0A366DZC2_9BACI</name>
<keyword evidence="2" id="KW-1185">Reference proteome</keyword>
<dbReference type="InterPro" id="IPR036412">
    <property type="entry name" value="HAD-like_sf"/>
</dbReference>
<proteinExistence type="predicted"/>
<dbReference type="SFLD" id="SFLDG01144">
    <property type="entry name" value="C2.B.4:_PGP_Like"/>
    <property type="match status" value="1"/>
</dbReference>
<dbReference type="GO" id="GO:0016791">
    <property type="term" value="F:phosphatase activity"/>
    <property type="evidence" value="ECO:0007669"/>
    <property type="project" value="TreeGrafter"/>
</dbReference>
<dbReference type="AlphaFoldDB" id="A0A366DZC2"/>
<evidence type="ECO:0000313" key="1">
    <source>
        <dbReference type="EMBL" id="RBO95422.1"/>
    </source>
</evidence>
<gene>
    <name evidence="1" type="ORF">DES48_108135</name>
</gene>
<dbReference type="NCBIfam" id="TIGR01484">
    <property type="entry name" value="HAD-SF-IIB"/>
    <property type="match status" value="1"/>
</dbReference>
<dbReference type="GO" id="GO:0000287">
    <property type="term" value="F:magnesium ion binding"/>
    <property type="evidence" value="ECO:0007669"/>
    <property type="project" value="TreeGrafter"/>
</dbReference>
<dbReference type="NCBIfam" id="TIGR00099">
    <property type="entry name" value="Cof-subfamily"/>
    <property type="match status" value="1"/>
</dbReference>
<dbReference type="EMBL" id="QNRI01000008">
    <property type="protein sequence ID" value="RBO95422.1"/>
    <property type="molecule type" value="Genomic_DNA"/>
</dbReference>
<dbReference type="Gene3D" id="3.30.1240.10">
    <property type="match status" value="1"/>
</dbReference>
<dbReference type="Gene3D" id="3.40.50.1000">
    <property type="entry name" value="HAD superfamily/HAD-like"/>
    <property type="match status" value="1"/>
</dbReference>
<protein>
    <recommendedName>
        <fullName evidence="3">Cof subfamily protein (Haloacid dehalogenase superfamily)/HAD superfamily hydrolase (TIGR01484 family)</fullName>
    </recommendedName>
</protein>
<evidence type="ECO:0008006" key="3">
    <source>
        <dbReference type="Google" id="ProtNLM"/>
    </source>
</evidence>
<dbReference type="GO" id="GO:0005829">
    <property type="term" value="C:cytosol"/>
    <property type="evidence" value="ECO:0007669"/>
    <property type="project" value="TreeGrafter"/>
</dbReference>
<sequence length="264" mass="29685">MIKLFATDLDGTLFRNYSTILEEDKRAMHMLHDHQITLTIATGRSDNEIQEIFKLLNLNGNRISQNGSFVHNADGELLHEQTFSPELSQTLYREIEKHGINYLVSTKDHIMTKDKNDFFKKYEDVFFFPLVESQAFDTEIGKTIIPSKFMIVGETPEVSAVQAELAKQYEGAMESYLSDPSCVDLVPKGISKGTALDRLLKTIDTAPEEIAVIGDSFNDISMFQMTPHSYAMASAHPDVKKHANYVVEHVHEAVADLKTKGLLG</sequence>
<dbReference type="InterPro" id="IPR000150">
    <property type="entry name" value="Cof"/>
</dbReference>
<accession>A0A366DZC2</accession>
<organism evidence="1 2">
    <name type="scientific">Paraliobacillus ryukyuensis</name>
    <dbReference type="NCBI Taxonomy" id="200904"/>
    <lineage>
        <taxon>Bacteria</taxon>
        <taxon>Bacillati</taxon>
        <taxon>Bacillota</taxon>
        <taxon>Bacilli</taxon>
        <taxon>Bacillales</taxon>
        <taxon>Bacillaceae</taxon>
        <taxon>Paraliobacillus</taxon>
    </lineage>
</organism>
<dbReference type="Pfam" id="PF08282">
    <property type="entry name" value="Hydrolase_3"/>
    <property type="match status" value="1"/>
</dbReference>
<dbReference type="Proteomes" id="UP000252254">
    <property type="component" value="Unassembled WGS sequence"/>
</dbReference>
<dbReference type="InterPro" id="IPR006379">
    <property type="entry name" value="HAD-SF_hydro_IIB"/>
</dbReference>
<comment type="caution">
    <text evidence="1">The sequence shown here is derived from an EMBL/GenBank/DDBJ whole genome shotgun (WGS) entry which is preliminary data.</text>
</comment>
<dbReference type="SUPFAM" id="SSF56784">
    <property type="entry name" value="HAD-like"/>
    <property type="match status" value="1"/>
</dbReference>
<dbReference type="PANTHER" id="PTHR10000:SF8">
    <property type="entry name" value="HAD SUPERFAMILY HYDROLASE-LIKE, TYPE 3"/>
    <property type="match status" value="1"/>
</dbReference>
<dbReference type="PANTHER" id="PTHR10000">
    <property type="entry name" value="PHOSPHOSERINE PHOSPHATASE"/>
    <property type="match status" value="1"/>
</dbReference>
<evidence type="ECO:0000313" key="2">
    <source>
        <dbReference type="Proteomes" id="UP000252254"/>
    </source>
</evidence>
<reference evidence="1 2" key="1">
    <citation type="submission" date="2018-06" db="EMBL/GenBank/DDBJ databases">
        <title>Genomic Encyclopedia of Type Strains, Phase IV (KMG-IV): sequencing the most valuable type-strain genomes for metagenomic binning, comparative biology and taxonomic classification.</title>
        <authorList>
            <person name="Goeker M."/>
        </authorList>
    </citation>
    <scope>NUCLEOTIDE SEQUENCE [LARGE SCALE GENOMIC DNA]</scope>
    <source>
        <strain evidence="1 2">DSM 15140</strain>
    </source>
</reference>
<dbReference type="SFLD" id="SFLDG01140">
    <property type="entry name" value="C2.B:_Phosphomannomutase_and_P"/>
    <property type="match status" value="1"/>
</dbReference>
<dbReference type="RefSeq" id="WP_170126210.1">
    <property type="nucleotide sequence ID" value="NZ_BAABQN010000015.1"/>
</dbReference>
<dbReference type="STRING" id="200904.GCA_900168775_02908"/>